<dbReference type="InterPro" id="IPR004843">
    <property type="entry name" value="Calcineurin-like_PHP"/>
</dbReference>
<name>A0A0H3J2H7_CLOPA</name>
<evidence type="ECO:0000259" key="2">
    <source>
        <dbReference type="Pfam" id="PF00149"/>
    </source>
</evidence>
<dbReference type="Gene3D" id="3.60.21.10">
    <property type="match status" value="1"/>
</dbReference>
<dbReference type="Proteomes" id="UP000030905">
    <property type="component" value="Chromosome"/>
</dbReference>
<dbReference type="KEGG" id="cpat:CLPA_c15590"/>
<dbReference type="EMBL" id="CP009268">
    <property type="protein sequence ID" value="AJA51622.1"/>
    <property type="molecule type" value="Genomic_DNA"/>
</dbReference>
<keyword evidence="1" id="KW-0812">Transmembrane</keyword>
<dbReference type="PANTHER" id="PTHR31302:SF0">
    <property type="entry name" value="TRANSMEMBRANE PROTEIN WITH METALLOPHOSPHOESTERASE DOMAIN"/>
    <property type="match status" value="1"/>
</dbReference>
<reference evidence="4" key="2">
    <citation type="submission" date="2015-10" db="EMBL/GenBank/DDBJ databases">
        <title>Improved Draft Genome Sequence of Clostridium pasteurianum Strain ATCC 6013 (DSM 525) Using a Hybrid Next-Generation Sequencing Approach.</title>
        <authorList>
            <person name="Pyne M.E."/>
            <person name="Utturkar S.M."/>
            <person name="Brown S.D."/>
            <person name="Moo-Young M."/>
            <person name="Chung D.A."/>
            <person name="Chou P.C."/>
        </authorList>
    </citation>
    <scope>NUCLEOTIDE SEQUENCE</scope>
    <source>
        <strain evidence="4">ATCC 6013</strain>
    </source>
</reference>
<dbReference type="GO" id="GO:0016787">
    <property type="term" value="F:hydrolase activity"/>
    <property type="evidence" value="ECO:0007669"/>
    <property type="project" value="UniProtKB-KW"/>
</dbReference>
<reference evidence="3 6" key="1">
    <citation type="journal article" date="2015" name="Genome Announc.">
        <title>Complete Genome Sequence of the Nitrogen-Fixing and Solvent-Producing Clostridium pasteurianum DSM 525.</title>
        <authorList>
            <person name="Poehlein A."/>
            <person name="Grosse-Honebrink A."/>
            <person name="Zhang Y."/>
            <person name="Minton N.P."/>
            <person name="Daniel R."/>
        </authorList>
    </citation>
    <scope>NUCLEOTIDE SEQUENCE [LARGE SCALE GENOMIC DNA]</scope>
    <source>
        <strain evidence="3">DSM 525</strain>
        <strain evidence="6">DSM 525 / ATCC 6013</strain>
    </source>
</reference>
<keyword evidence="3" id="KW-0378">Hydrolase</keyword>
<dbReference type="GeneID" id="93073730"/>
<reference evidence="4 5" key="3">
    <citation type="journal article" name="Genome Announc.">
        <title>Improved Draft Genome Sequence of Clostridium pasteurianum Strain ATCC 6013 (DSM 525) Using a Hybrid Next-Generation Sequencing Approach.</title>
        <authorList>
            <person name="Pyne M.E."/>
            <person name="Utturkar S."/>
            <person name="Brown S.D."/>
            <person name="Moo-Young M."/>
            <person name="Chung D.A."/>
            <person name="Chou C.P."/>
        </authorList>
    </citation>
    <scope>NUCLEOTIDE SEQUENCE [LARGE SCALE GENOMIC DNA]</scope>
    <source>
        <strain evidence="4 5">ATCC 6013</strain>
    </source>
</reference>
<dbReference type="PANTHER" id="PTHR31302">
    <property type="entry name" value="TRANSMEMBRANE PROTEIN WITH METALLOPHOSPHOESTERASE DOMAIN-RELATED"/>
    <property type="match status" value="1"/>
</dbReference>
<feature type="domain" description="Calcineurin-like phosphoesterase" evidence="2">
    <location>
        <begin position="167"/>
        <end position="334"/>
    </location>
</feature>
<dbReference type="Pfam" id="PF00149">
    <property type="entry name" value="Metallophos"/>
    <property type="match status" value="1"/>
</dbReference>
<keyword evidence="1" id="KW-0472">Membrane</keyword>
<feature type="transmembrane region" description="Helical" evidence="1">
    <location>
        <begin position="48"/>
        <end position="68"/>
    </location>
</feature>
<dbReference type="KEGG" id="cpae:CPAST_c15590"/>
<proteinExistence type="predicted"/>
<feature type="transmembrane region" description="Helical" evidence="1">
    <location>
        <begin position="74"/>
        <end position="102"/>
    </location>
</feature>
<accession>A0A0H3J2H7</accession>
<organism evidence="3 6">
    <name type="scientific">Clostridium pasteurianum DSM 525 = ATCC 6013</name>
    <dbReference type="NCBI Taxonomy" id="1262449"/>
    <lineage>
        <taxon>Bacteria</taxon>
        <taxon>Bacillati</taxon>
        <taxon>Bacillota</taxon>
        <taxon>Clostridia</taxon>
        <taxon>Eubacteriales</taxon>
        <taxon>Clostridiaceae</taxon>
        <taxon>Clostridium</taxon>
    </lineage>
</organism>
<evidence type="ECO:0000313" key="4">
    <source>
        <dbReference type="EMBL" id="KRU12371.1"/>
    </source>
</evidence>
<sequence>MKLFRLMEITLCILFSLFLYAMACYYIGIKGLSILPYRNNGYGIMIYWIIYWLISISFVLSILCRIFLSINNLLTSIFTSIGTVYLAAFFYLMILFPITDLIKFICEKIGLKGEFINFISRIYGNGILIFVIIFILIFIGVWKATHPVITDYNVNINKNAGKINLLNIVMVSDVHAGITVKEKGIANMVKSINRLRPDIVFFCGDMVDENTNSKMKKCLGEASKNIKSKYGIYAITGNHEYIGANLPETLSYLKRGNVKVLEDRVLKIDNSFYVVGRNDPVSFYKTKEKIKSLEELLKDIDKSLPIIVLNHQPIDLKAAKKEKVDLQLSGHTHKGQFLPNNFITGLVYEKDYGYLKKGDFNLIVSSGYGAWGPPIRIGTKGEIVNIRVNFNN</sequence>
<dbReference type="eggNOG" id="COG1408">
    <property type="taxonomic scope" value="Bacteria"/>
</dbReference>
<evidence type="ECO:0000313" key="6">
    <source>
        <dbReference type="Proteomes" id="UP000030905"/>
    </source>
</evidence>
<evidence type="ECO:0000313" key="5">
    <source>
        <dbReference type="Proteomes" id="UP000028042"/>
    </source>
</evidence>
<keyword evidence="1" id="KW-1133">Transmembrane helix</keyword>
<dbReference type="RefSeq" id="WP_003447174.1">
    <property type="nucleotide sequence ID" value="NZ_ANZB01000014.1"/>
</dbReference>
<feature type="transmembrane region" description="Helical" evidence="1">
    <location>
        <begin position="6"/>
        <end position="27"/>
    </location>
</feature>
<dbReference type="SUPFAM" id="SSF56300">
    <property type="entry name" value="Metallo-dependent phosphatases"/>
    <property type="match status" value="1"/>
</dbReference>
<feature type="transmembrane region" description="Helical" evidence="1">
    <location>
        <begin position="122"/>
        <end position="142"/>
    </location>
</feature>
<dbReference type="EMBL" id="JPGY02000001">
    <property type="protein sequence ID" value="KRU12371.1"/>
    <property type="molecule type" value="Genomic_DNA"/>
</dbReference>
<dbReference type="CDD" id="cd07385">
    <property type="entry name" value="MPP_YkuE_C"/>
    <property type="match status" value="1"/>
</dbReference>
<evidence type="ECO:0000313" key="3">
    <source>
        <dbReference type="EMBL" id="AJA51622.1"/>
    </source>
</evidence>
<gene>
    <name evidence="3" type="ORF">CLPA_c15590</name>
    <name evidence="4" type="ORF">CP6013_01618</name>
</gene>
<dbReference type="InterPro" id="IPR051158">
    <property type="entry name" value="Metallophosphoesterase_sf"/>
</dbReference>
<evidence type="ECO:0000256" key="1">
    <source>
        <dbReference type="SAM" id="Phobius"/>
    </source>
</evidence>
<dbReference type="Proteomes" id="UP000028042">
    <property type="component" value="Unassembled WGS sequence"/>
</dbReference>
<keyword evidence="6" id="KW-1185">Reference proteome</keyword>
<protein>
    <submittedName>
        <fullName evidence="4">Metallophosphoesterase</fullName>
    </submittedName>
    <submittedName>
        <fullName evidence="3">Putative phosphohydrolase</fullName>
    </submittedName>
</protein>
<dbReference type="PATRIC" id="fig|1262449.3.peg.3358"/>
<dbReference type="InterPro" id="IPR029052">
    <property type="entry name" value="Metallo-depent_PP-like"/>
</dbReference>
<dbReference type="AlphaFoldDB" id="A0A0H3J2H7"/>